<name>A0A2P7ZDE4_9PEZI</name>
<dbReference type="PANTHER" id="PTHR21445">
    <property type="entry name" value="ENDONUCLEASE IV ENDODEOXYRIBONUCLEASE IV"/>
    <property type="match status" value="1"/>
</dbReference>
<keyword evidence="5" id="KW-0227">DNA damage</keyword>
<dbReference type="PROSITE" id="PS00730">
    <property type="entry name" value="AP_NUCLEASE_F2_2"/>
    <property type="match status" value="1"/>
</dbReference>
<keyword evidence="7" id="KW-0862">Zinc</keyword>
<dbReference type="PROSITE" id="PS00731">
    <property type="entry name" value="AP_NUCLEASE_F2_3"/>
    <property type="match status" value="1"/>
</dbReference>
<dbReference type="GO" id="GO:0003906">
    <property type="term" value="F:DNA-(apurinic or apyrimidinic site) endonuclease activity"/>
    <property type="evidence" value="ECO:0007669"/>
    <property type="project" value="TreeGrafter"/>
</dbReference>
<dbReference type="GO" id="GO:0016829">
    <property type="term" value="F:lyase activity"/>
    <property type="evidence" value="ECO:0007669"/>
    <property type="project" value="UniProtKB-KW"/>
</dbReference>
<protein>
    <recommendedName>
        <fullName evidence="3">Apurinic-apyrimidinic endonuclease 1</fullName>
    </recommendedName>
</protein>
<evidence type="ECO:0000313" key="12">
    <source>
        <dbReference type="Proteomes" id="UP000243723"/>
    </source>
</evidence>
<evidence type="ECO:0000256" key="7">
    <source>
        <dbReference type="ARBA" id="ARBA00022833"/>
    </source>
</evidence>
<keyword evidence="6" id="KW-0378">Hydrolase</keyword>
<keyword evidence="11" id="KW-0456">Lyase</keyword>
<dbReference type="GO" id="GO:0003677">
    <property type="term" value="F:DNA binding"/>
    <property type="evidence" value="ECO:0007669"/>
    <property type="project" value="InterPro"/>
</dbReference>
<dbReference type="InterPro" id="IPR001719">
    <property type="entry name" value="AP_endonuc_2"/>
</dbReference>
<feature type="compositionally biased region" description="Low complexity" evidence="9">
    <location>
        <begin position="143"/>
        <end position="156"/>
    </location>
</feature>
<feature type="compositionally biased region" description="Low complexity" evidence="9">
    <location>
        <begin position="124"/>
        <end position="135"/>
    </location>
</feature>
<evidence type="ECO:0000256" key="9">
    <source>
        <dbReference type="SAM" id="MobiDB-lite"/>
    </source>
</evidence>
<comment type="cofactor">
    <cofactor evidence="1">
        <name>Zn(2+)</name>
        <dbReference type="ChEBI" id="CHEBI:29105"/>
    </cofactor>
</comment>
<dbReference type="EMBL" id="NHZQ01000236">
    <property type="protein sequence ID" value="PSK46247.1"/>
    <property type="molecule type" value="Genomic_DNA"/>
</dbReference>
<organism evidence="11 12">
    <name type="scientific">Elsinoe australis</name>
    <dbReference type="NCBI Taxonomy" id="40998"/>
    <lineage>
        <taxon>Eukaryota</taxon>
        <taxon>Fungi</taxon>
        <taxon>Dikarya</taxon>
        <taxon>Ascomycota</taxon>
        <taxon>Pezizomycotina</taxon>
        <taxon>Dothideomycetes</taxon>
        <taxon>Dothideomycetidae</taxon>
        <taxon>Myriangiales</taxon>
        <taxon>Elsinoaceae</taxon>
        <taxon>Elsinoe</taxon>
    </lineage>
</organism>
<gene>
    <name evidence="11" type="ORF">B9Z65_5215</name>
</gene>
<dbReference type="STRING" id="40998.A0A2P7ZDE4"/>
<accession>A0A2P7ZDE4</accession>
<dbReference type="PROSITE" id="PS51432">
    <property type="entry name" value="AP_NUCLEASE_F2_4"/>
    <property type="match status" value="1"/>
</dbReference>
<dbReference type="GO" id="GO:0005739">
    <property type="term" value="C:mitochondrion"/>
    <property type="evidence" value="ECO:0007669"/>
    <property type="project" value="TreeGrafter"/>
</dbReference>
<evidence type="ECO:0000256" key="3">
    <source>
        <dbReference type="ARBA" id="ARBA00021759"/>
    </source>
</evidence>
<dbReference type="GO" id="GO:0008270">
    <property type="term" value="F:zinc ion binding"/>
    <property type="evidence" value="ECO:0007669"/>
    <property type="project" value="InterPro"/>
</dbReference>
<evidence type="ECO:0000313" key="11">
    <source>
        <dbReference type="EMBL" id="PSK46247.1"/>
    </source>
</evidence>
<feature type="domain" description="Xylose isomerase-like TIM barrel" evidence="10">
    <location>
        <begin position="210"/>
        <end position="462"/>
    </location>
</feature>
<proteinExistence type="inferred from homology"/>
<dbReference type="SMART" id="SM00518">
    <property type="entry name" value="AP2Ec"/>
    <property type="match status" value="1"/>
</dbReference>
<dbReference type="Gene3D" id="3.20.20.150">
    <property type="entry name" value="Divalent-metal-dependent TIM barrel enzymes"/>
    <property type="match status" value="1"/>
</dbReference>
<dbReference type="SUPFAM" id="SSF51658">
    <property type="entry name" value="Xylose isomerase-like"/>
    <property type="match status" value="1"/>
</dbReference>
<evidence type="ECO:0000256" key="8">
    <source>
        <dbReference type="ARBA" id="ARBA00023204"/>
    </source>
</evidence>
<feature type="region of interest" description="Disordered" evidence="9">
    <location>
        <begin position="507"/>
        <end position="555"/>
    </location>
</feature>
<dbReference type="NCBIfam" id="TIGR00587">
    <property type="entry name" value="nfo"/>
    <property type="match status" value="1"/>
</dbReference>
<dbReference type="AlphaFoldDB" id="A0A2P7ZDE4"/>
<dbReference type="FunFam" id="3.20.20.150:FF:000001">
    <property type="entry name" value="Probable endonuclease 4"/>
    <property type="match status" value="1"/>
</dbReference>
<evidence type="ECO:0000259" key="10">
    <source>
        <dbReference type="Pfam" id="PF01261"/>
    </source>
</evidence>
<evidence type="ECO:0000256" key="4">
    <source>
        <dbReference type="ARBA" id="ARBA00022723"/>
    </source>
</evidence>
<evidence type="ECO:0000256" key="6">
    <source>
        <dbReference type="ARBA" id="ARBA00022801"/>
    </source>
</evidence>
<dbReference type="Pfam" id="PF01261">
    <property type="entry name" value="AP_endonuc_2"/>
    <property type="match status" value="1"/>
</dbReference>
<keyword evidence="8" id="KW-0234">DNA repair</keyword>
<keyword evidence="12" id="KW-1185">Reference proteome</keyword>
<dbReference type="InterPro" id="IPR013022">
    <property type="entry name" value="Xyl_isomerase-like_TIM-brl"/>
</dbReference>
<dbReference type="CDD" id="cd00019">
    <property type="entry name" value="AP2Ec"/>
    <property type="match status" value="1"/>
</dbReference>
<feature type="compositionally biased region" description="Basic residues" evidence="9">
    <location>
        <begin position="1"/>
        <end position="10"/>
    </location>
</feature>
<evidence type="ECO:0000256" key="1">
    <source>
        <dbReference type="ARBA" id="ARBA00001947"/>
    </source>
</evidence>
<dbReference type="PANTHER" id="PTHR21445:SF0">
    <property type="entry name" value="APURINIC-APYRIMIDINIC ENDONUCLEASE"/>
    <property type="match status" value="1"/>
</dbReference>
<feature type="compositionally biased region" description="Basic and acidic residues" evidence="9">
    <location>
        <begin position="507"/>
        <end position="531"/>
    </location>
</feature>
<sequence>MPQKAVKRAARGVSSDLSPAPNELSEPIEPQVSTPKGKKRKRANGTEAAITTPAKTITEVESTGASNGTAKVTKKKAKAEQPNGTTVKVEETTVSTPRSARKRKAVKYTEEEEEEEERKDDVKPASAEATTATPPSKKKKPTKSQTQQHKPTTTPASPGPEDNVPKPKKKRKTAAEKEAAMIPLAARTANPAYHIGAHVSAAGGVHNAVTAAHHIGGNAFALFLKSQRKWANPALSAEVATQFSAACKTHDYASATHVVPHGSYLVNLAHTDPERTKQAYEAFVDDLKRCETLGIGLYNFHPGNVQGGSRQEALSHLAGNLNRAHKETAGVVTLLENMAATGGNVIGCRFEELGEVIKLVEDKERVGVCLDTCHAFAAGYDVRSEEGVKGVLDELEKTVGLKYLRALHMNDSKAPLGSARDLHANIGTGFIGLKGFHAIMNEERLRGLPMVLETPLENYDEEGNRVKDEKGMGSEELKGIWATEIKLLESLTGMDVDSEEFKALEARLSRRGQKERARIQDQVDRREERAAKPKRGQKGSKKKDAGESASDDGSD</sequence>
<feature type="compositionally biased region" description="Polar residues" evidence="9">
    <location>
        <begin position="53"/>
        <end position="68"/>
    </location>
</feature>
<evidence type="ECO:0000256" key="5">
    <source>
        <dbReference type="ARBA" id="ARBA00022763"/>
    </source>
</evidence>
<comment type="similarity">
    <text evidence="2">Belongs to the AP endonuclease 2 family.</text>
</comment>
<dbReference type="InterPro" id="IPR036237">
    <property type="entry name" value="Xyl_isomerase-like_sf"/>
</dbReference>
<dbReference type="OrthoDB" id="7663182at2759"/>
<dbReference type="GO" id="GO:0006284">
    <property type="term" value="P:base-excision repair"/>
    <property type="evidence" value="ECO:0007669"/>
    <property type="project" value="TreeGrafter"/>
</dbReference>
<dbReference type="HAMAP" id="MF_00152">
    <property type="entry name" value="Nfo"/>
    <property type="match status" value="1"/>
</dbReference>
<reference evidence="11 12" key="1">
    <citation type="submission" date="2017-05" db="EMBL/GenBank/DDBJ databases">
        <title>Draft genome sequence of Elsinoe australis.</title>
        <authorList>
            <person name="Cheng Q."/>
        </authorList>
    </citation>
    <scope>NUCLEOTIDE SEQUENCE [LARGE SCALE GENOMIC DNA]</scope>
    <source>
        <strain evidence="11 12">NL1</strain>
    </source>
</reference>
<dbReference type="InterPro" id="IPR018246">
    <property type="entry name" value="AP_endonuc_F2_Zn_BS"/>
</dbReference>
<dbReference type="Proteomes" id="UP000243723">
    <property type="component" value="Unassembled WGS sequence"/>
</dbReference>
<comment type="caution">
    <text evidence="11">The sequence shown here is derived from an EMBL/GenBank/DDBJ whole genome shotgun (WGS) entry which is preliminary data.</text>
</comment>
<keyword evidence="4" id="KW-0479">Metal-binding</keyword>
<feature type="compositionally biased region" description="Basic residues" evidence="9">
    <location>
        <begin position="532"/>
        <end position="541"/>
    </location>
</feature>
<feature type="region of interest" description="Disordered" evidence="9">
    <location>
        <begin position="1"/>
        <end position="178"/>
    </location>
</feature>
<dbReference type="GO" id="GO:0005634">
    <property type="term" value="C:nucleus"/>
    <property type="evidence" value="ECO:0007669"/>
    <property type="project" value="TreeGrafter"/>
</dbReference>
<evidence type="ECO:0000256" key="2">
    <source>
        <dbReference type="ARBA" id="ARBA00005340"/>
    </source>
</evidence>
<dbReference type="GO" id="GO:0008081">
    <property type="term" value="F:phosphoric diester hydrolase activity"/>
    <property type="evidence" value="ECO:0007669"/>
    <property type="project" value="TreeGrafter"/>
</dbReference>